<reference evidence="1 2" key="1">
    <citation type="submission" date="2018-06" db="EMBL/GenBank/DDBJ databases">
        <title>Genome conservation of Clostridium tetani.</title>
        <authorList>
            <person name="Bruggemann H."/>
            <person name="Popoff M.R."/>
        </authorList>
    </citation>
    <scope>NUCLEOTIDE SEQUENCE [LARGE SCALE GENOMIC DNA]</scope>
    <source>
        <strain evidence="1 2">63.05</strain>
    </source>
</reference>
<dbReference type="EMBL" id="QMAU01000039">
    <property type="protein sequence ID" value="RXI54630.1"/>
    <property type="molecule type" value="Genomic_DNA"/>
</dbReference>
<comment type="caution">
    <text evidence="1">The sequence shown here is derived from an EMBL/GenBank/DDBJ whole genome shotgun (WGS) entry which is preliminary data.</text>
</comment>
<evidence type="ECO:0000313" key="2">
    <source>
        <dbReference type="Proteomes" id="UP000290273"/>
    </source>
</evidence>
<proteinExistence type="predicted"/>
<evidence type="ECO:0000313" key="1">
    <source>
        <dbReference type="EMBL" id="RXI54630.1"/>
    </source>
</evidence>
<dbReference type="Pfam" id="PF17400">
    <property type="entry name" value="DUF5406"/>
    <property type="match status" value="1"/>
</dbReference>
<gene>
    <name evidence="1" type="ORF">DP131_09675</name>
</gene>
<dbReference type="InterPro" id="IPR035387">
    <property type="entry name" value="DUF5406"/>
</dbReference>
<name>A0ABY0EN60_CLOTA</name>
<accession>A0ABY0EN60</accession>
<dbReference type="RefSeq" id="WP_128993048.1">
    <property type="nucleotide sequence ID" value="NZ_AP026813.1"/>
</dbReference>
<dbReference type="Proteomes" id="UP000290273">
    <property type="component" value="Unassembled WGS sequence"/>
</dbReference>
<organism evidence="1 2">
    <name type="scientific">Clostridium tetani</name>
    <dbReference type="NCBI Taxonomy" id="1513"/>
    <lineage>
        <taxon>Bacteria</taxon>
        <taxon>Bacillati</taxon>
        <taxon>Bacillota</taxon>
        <taxon>Clostridia</taxon>
        <taxon>Eubacteriales</taxon>
        <taxon>Clostridiaceae</taxon>
        <taxon>Clostridium</taxon>
    </lineage>
</organism>
<sequence>MRKYDISDNFRKRIHTIRITFQYQEFKGHIAYEMGGNCRGLNVMDVDFDCIDTDDINNLKENDCSFNWNDEYQVYELILKDEEGNICEMFEIEENEISDYVVAVEIVDCRLSKEM</sequence>
<protein>
    <submittedName>
        <fullName evidence="1">Uncharacterized protein</fullName>
    </submittedName>
</protein>